<evidence type="ECO:0000256" key="2">
    <source>
        <dbReference type="SAM" id="Phobius"/>
    </source>
</evidence>
<reference evidence="4" key="1">
    <citation type="journal article" date="2015" name="Genome Announc.">
        <title>Draft Genome Sequence of Tolypothrix boutellei Strain VB521301.</title>
        <authorList>
            <person name="Chandrababunaidu M.M."/>
            <person name="Singh D."/>
            <person name="Sen D."/>
            <person name="Bhan S."/>
            <person name="Das S."/>
            <person name="Gupta A."/>
            <person name="Adhikary S.P."/>
            <person name="Tripathy S."/>
        </authorList>
    </citation>
    <scope>NUCLEOTIDE SEQUENCE</scope>
    <source>
        <strain evidence="4">VB521301</strain>
    </source>
</reference>
<organism evidence="4">
    <name type="scientific">Tolypothrix bouteillei VB521301</name>
    <dbReference type="NCBI Taxonomy" id="1479485"/>
    <lineage>
        <taxon>Bacteria</taxon>
        <taxon>Bacillati</taxon>
        <taxon>Cyanobacteriota</taxon>
        <taxon>Cyanophyceae</taxon>
        <taxon>Nostocales</taxon>
        <taxon>Tolypothrichaceae</taxon>
        <taxon>Tolypothrix</taxon>
    </lineage>
</organism>
<comment type="caution">
    <text evidence="4">The sequence shown here is derived from an EMBL/GenBank/DDBJ whole genome shotgun (WGS) entry which is preliminary data.</text>
</comment>
<dbReference type="EMBL" id="JHEG02000048">
    <property type="protein sequence ID" value="KIE11431.1"/>
    <property type="molecule type" value="Genomic_DNA"/>
</dbReference>
<gene>
    <name evidence="4" type="ORF">DA73_0224050</name>
    <name evidence="3" type="ORF">DA73_0400019930</name>
</gene>
<sequence>MANPSSNPAPKPYRHNQPQEGGVKRVSKKLKKKPQQKSWLVSAIALAVLMGSGGLVVTFAWVSIQLILNPYQVGWINKFLPDWVQFSTTGEELPRTLKQIQDSLNHQGLEAGQILPLKGDTAVSFLLPVLKQRSNCQSDCKSIVELRVYQRSKELELKSVSEKYYRLATQLPVTGPEESFVVAPLVKTTDENQSYSLPLPLNEVGRFDGETSTSGVWFYLRGDRQEGTNLIAYGIVVYYNSDRSLLQFMLPWTSPNGHLPEWRQVTGGGNKELVVDQTVGLEPQLKIYQVKSVKYFLNPIQLEIIPLTQPVIKHSAYRNALLLARSGLWTPALERLESLKKSQKKLFSPLVQSQIDAIRLHSQFTKTQANTIWASPSQEVLADIIDGRWEKALRVFKASPQNAQEISSLLKGDGERLWNRVETELQVNPKRQSVQVWGALIVAARHGKERANTWLSQRSPITQDTIAYAQSLIELLDGKVSQCEQSHLGSCEYDTSF</sequence>
<feature type="region of interest" description="Disordered" evidence="1">
    <location>
        <begin position="1"/>
        <end position="31"/>
    </location>
</feature>
<dbReference type="RefSeq" id="WP_038081301.1">
    <property type="nucleotide sequence ID" value="NZ_JHEG04000001.1"/>
</dbReference>
<dbReference type="EMBL" id="JHEG04000001">
    <property type="protein sequence ID" value="KAF3887502.1"/>
    <property type="molecule type" value="Genomic_DNA"/>
</dbReference>
<reference evidence="3" key="2">
    <citation type="submission" date="2019-11" db="EMBL/GenBank/DDBJ databases">
        <title>Improved Assembly of Tolypothrix boutellei genome.</title>
        <authorList>
            <person name="Sarangi A.N."/>
            <person name="Mukherjee M."/>
            <person name="Ghosh S."/>
            <person name="Singh D."/>
            <person name="Das A."/>
            <person name="Kant S."/>
            <person name="Prusty A."/>
            <person name="Tripathy S."/>
        </authorList>
    </citation>
    <scope>NUCLEOTIDE SEQUENCE</scope>
    <source>
        <strain evidence="3">VB521301</strain>
    </source>
</reference>
<name>A0A0C1NF63_9CYAN</name>
<proteinExistence type="predicted"/>
<keyword evidence="2" id="KW-0812">Transmembrane</keyword>
<dbReference type="Proteomes" id="UP000029738">
    <property type="component" value="Unassembled WGS sequence"/>
</dbReference>
<keyword evidence="2" id="KW-1133">Transmembrane helix</keyword>
<dbReference type="STRING" id="1479485.DA73_0224050"/>
<feature type="transmembrane region" description="Helical" evidence="2">
    <location>
        <begin position="39"/>
        <end position="62"/>
    </location>
</feature>
<evidence type="ECO:0000313" key="4">
    <source>
        <dbReference type="EMBL" id="KIE11431.1"/>
    </source>
</evidence>
<evidence type="ECO:0000313" key="3">
    <source>
        <dbReference type="EMBL" id="KAF3887502.1"/>
    </source>
</evidence>
<evidence type="ECO:0000313" key="5">
    <source>
        <dbReference type="Proteomes" id="UP000029738"/>
    </source>
</evidence>
<accession>A0A0C1NF63</accession>
<keyword evidence="2" id="KW-0472">Membrane</keyword>
<keyword evidence="5" id="KW-1185">Reference proteome</keyword>
<protein>
    <submittedName>
        <fullName evidence="4">Uncharacterized protein</fullName>
    </submittedName>
</protein>
<evidence type="ECO:0000256" key="1">
    <source>
        <dbReference type="SAM" id="MobiDB-lite"/>
    </source>
</evidence>
<dbReference type="AlphaFoldDB" id="A0A0C1NF63"/>
<dbReference type="OrthoDB" id="473580at2"/>